<protein>
    <recommendedName>
        <fullName evidence="3">DNA-3-methyladenine glycosylase II</fullName>
        <ecNumber evidence="3">3.2.2.21</ecNumber>
    </recommendedName>
</protein>
<gene>
    <name evidence="8" type="ORF">FB559_6794</name>
</gene>
<dbReference type="Gene3D" id="1.10.340.30">
    <property type="entry name" value="Hypothetical protein, domain 2"/>
    <property type="match status" value="1"/>
</dbReference>
<dbReference type="GO" id="GO:0006285">
    <property type="term" value="P:base-excision repair, AP site formation"/>
    <property type="evidence" value="ECO:0007669"/>
    <property type="project" value="TreeGrafter"/>
</dbReference>
<evidence type="ECO:0000256" key="1">
    <source>
        <dbReference type="ARBA" id="ARBA00000086"/>
    </source>
</evidence>
<feature type="region of interest" description="Disordered" evidence="6">
    <location>
        <begin position="237"/>
        <end position="260"/>
    </location>
</feature>
<dbReference type="GO" id="GO:0032131">
    <property type="term" value="F:alkylated DNA binding"/>
    <property type="evidence" value="ECO:0007669"/>
    <property type="project" value="TreeGrafter"/>
</dbReference>
<dbReference type="AlphaFoldDB" id="A0A543CVF4"/>
<name>A0A543CVF4_9ACTN</name>
<dbReference type="EC" id="3.2.2.21" evidence="3"/>
<evidence type="ECO:0000256" key="5">
    <source>
        <dbReference type="ARBA" id="ARBA00023204"/>
    </source>
</evidence>
<dbReference type="CDD" id="cd00056">
    <property type="entry name" value="ENDO3c"/>
    <property type="match status" value="1"/>
</dbReference>
<dbReference type="InterPro" id="IPR011257">
    <property type="entry name" value="DNA_glycosylase"/>
</dbReference>
<sequence length="260" mass="27829">MPGIESAFDWSPSRRPRVTVSPMEDHYRSLAALDPVLADLVEAYGRPDPFEWSDGGRTGSSRFAAMTLHIVGQQISTVVAFVIFDRIAAATGAVPTPEAVLALGAERLRECGLSRAKAGYLLDLARSQASGLIDLEDMADLGDAEAIAALTAVRGIGLWSAEMFLIHQLHRPDVLPAGDVGLRRAIGLAWELPAVPGVNEVRTRASAWSPHRTYAATLLWRSLRPVDEPFDQKARALRRAAGRAAPAEGTGDDGPHPAGL</sequence>
<dbReference type="InterPro" id="IPR051912">
    <property type="entry name" value="Alkylbase_DNA_Glycosylase/TA"/>
</dbReference>
<accession>A0A543CVF4</accession>
<evidence type="ECO:0000313" key="8">
    <source>
        <dbReference type="EMBL" id="TQM01051.1"/>
    </source>
</evidence>
<evidence type="ECO:0000256" key="4">
    <source>
        <dbReference type="ARBA" id="ARBA00022763"/>
    </source>
</evidence>
<keyword evidence="9" id="KW-1185">Reference proteome</keyword>
<evidence type="ECO:0000256" key="6">
    <source>
        <dbReference type="SAM" id="MobiDB-lite"/>
    </source>
</evidence>
<evidence type="ECO:0000313" key="9">
    <source>
        <dbReference type="Proteomes" id="UP000316096"/>
    </source>
</evidence>
<dbReference type="Proteomes" id="UP000316096">
    <property type="component" value="Unassembled WGS sequence"/>
</dbReference>
<evidence type="ECO:0000256" key="2">
    <source>
        <dbReference type="ARBA" id="ARBA00010817"/>
    </source>
</evidence>
<comment type="catalytic activity">
    <reaction evidence="1">
        <text>Hydrolysis of alkylated DNA, releasing 3-methyladenine, 3-methylguanine, 7-methylguanine and 7-methyladenine.</text>
        <dbReference type="EC" id="3.2.2.21"/>
    </reaction>
</comment>
<feature type="domain" description="HhH-GPD" evidence="7">
    <location>
        <begin position="71"/>
        <end position="224"/>
    </location>
</feature>
<reference evidence="8 9" key="1">
    <citation type="submission" date="2019-06" db="EMBL/GenBank/DDBJ databases">
        <title>Sequencing the genomes of 1000 actinobacteria strains.</title>
        <authorList>
            <person name="Klenk H.-P."/>
        </authorList>
    </citation>
    <scope>NUCLEOTIDE SEQUENCE [LARGE SCALE GENOMIC DNA]</scope>
    <source>
        <strain evidence="8 9">DSM 102200</strain>
    </source>
</reference>
<evidence type="ECO:0000259" key="7">
    <source>
        <dbReference type="SMART" id="SM00478"/>
    </source>
</evidence>
<organism evidence="8 9">
    <name type="scientific">Actinoallomurus bryophytorum</name>
    <dbReference type="NCBI Taxonomy" id="1490222"/>
    <lineage>
        <taxon>Bacteria</taxon>
        <taxon>Bacillati</taxon>
        <taxon>Actinomycetota</taxon>
        <taxon>Actinomycetes</taxon>
        <taxon>Streptosporangiales</taxon>
        <taxon>Thermomonosporaceae</taxon>
        <taxon>Actinoallomurus</taxon>
    </lineage>
</organism>
<dbReference type="Gene3D" id="1.10.1670.40">
    <property type="match status" value="1"/>
</dbReference>
<comment type="similarity">
    <text evidence="2">Belongs to the alkylbase DNA glycosidase AlkA family.</text>
</comment>
<dbReference type="Pfam" id="PF00730">
    <property type="entry name" value="HhH-GPD"/>
    <property type="match status" value="1"/>
</dbReference>
<dbReference type="OrthoDB" id="9811249at2"/>
<keyword evidence="4" id="KW-0227">DNA damage</keyword>
<dbReference type="GO" id="GO:0005737">
    <property type="term" value="C:cytoplasm"/>
    <property type="evidence" value="ECO:0007669"/>
    <property type="project" value="TreeGrafter"/>
</dbReference>
<dbReference type="SMART" id="SM00478">
    <property type="entry name" value="ENDO3c"/>
    <property type="match status" value="1"/>
</dbReference>
<dbReference type="PANTHER" id="PTHR43003">
    <property type="entry name" value="DNA-3-METHYLADENINE GLYCOSYLASE"/>
    <property type="match status" value="1"/>
</dbReference>
<dbReference type="FunFam" id="1.10.340.30:FF:000004">
    <property type="entry name" value="DNA-3-methyladenine glycosylase II"/>
    <property type="match status" value="1"/>
</dbReference>
<dbReference type="GO" id="GO:0008725">
    <property type="term" value="F:DNA-3-methyladenine glycosylase activity"/>
    <property type="evidence" value="ECO:0007669"/>
    <property type="project" value="TreeGrafter"/>
</dbReference>
<dbReference type="GO" id="GO:0043916">
    <property type="term" value="F:DNA-7-methylguanine glycosylase activity"/>
    <property type="evidence" value="ECO:0007669"/>
    <property type="project" value="TreeGrafter"/>
</dbReference>
<dbReference type="GO" id="GO:0006307">
    <property type="term" value="P:DNA alkylation repair"/>
    <property type="evidence" value="ECO:0007669"/>
    <property type="project" value="TreeGrafter"/>
</dbReference>
<dbReference type="GO" id="GO:0032993">
    <property type="term" value="C:protein-DNA complex"/>
    <property type="evidence" value="ECO:0007669"/>
    <property type="project" value="TreeGrafter"/>
</dbReference>
<proteinExistence type="inferred from homology"/>
<dbReference type="PANTHER" id="PTHR43003:SF5">
    <property type="entry name" value="DNA-3-METHYLADENINE GLYCOSYLASE"/>
    <property type="match status" value="1"/>
</dbReference>
<keyword evidence="5" id="KW-0234">DNA repair</keyword>
<comment type="caution">
    <text evidence="8">The sequence shown here is derived from an EMBL/GenBank/DDBJ whole genome shotgun (WGS) entry which is preliminary data.</text>
</comment>
<dbReference type="EMBL" id="VFOZ01000001">
    <property type="protein sequence ID" value="TQM01051.1"/>
    <property type="molecule type" value="Genomic_DNA"/>
</dbReference>
<dbReference type="InterPro" id="IPR003265">
    <property type="entry name" value="HhH-GPD_domain"/>
</dbReference>
<evidence type="ECO:0000256" key="3">
    <source>
        <dbReference type="ARBA" id="ARBA00012000"/>
    </source>
</evidence>
<dbReference type="SUPFAM" id="SSF48150">
    <property type="entry name" value="DNA-glycosylase"/>
    <property type="match status" value="1"/>
</dbReference>